<feature type="transmembrane region" description="Helical" evidence="1">
    <location>
        <begin position="37"/>
        <end position="62"/>
    </location>
</feature>
<proteinExistence type="predicted"/>
<feature type="transmembrane region" description="Helical" evidence="1">
    <location>
        <begin position="166"/>
        <end position="192"/>
    </location>
</feature>
<accession>A0ABQ3QWR2</accession>
<keyword evidence="1" id="KW-0812">Transmembrane</keyword>
<keyword evidence="1" id="KW-0472">Membrane</keyword>
<protein>
    <submittedName>
        <fullName evidence="2">Uncharacterized protein</fullName>
    </submittedName>
</protein>
<evidence type="ECO:0000256" key="1">
    <source>
        <dbReference type="SAM" id="Phobius"/>
    </source>
</evidence>
<feature type="transmembrane region" description="Helical" evidence="1">
    <location>
        <begin position="237"/>
        <end position="257"/>
    </location>
</feature>
<feature type="transmembrane region" description="Helical" evidence="1">
    <location>
        <begin position="111"/>
        <end position="130"/>
    </location>
</feature>
<evidence type="ECO:0000313" key="3">
    <source>
        <dbReference type="Proteomes" id="UP001050808"/>
    </source>
</evidence>
<dbReference type="Proteomes" id="UP001050808">
    <property type="component" value="Unassembled WGS sequence"/>
</dbReference>
<organism evidence="2 3">
    <name type="scientific">Streptomyces violascens</name>
    <dbReference type="NCBI Taxonomy" id="67381"/>
    <lineage>
        <taxon>Bacteria</taxon>
        <taxon>Bacillati</taxon>
        <taxon>Actinomycetota</taxon>
        <taxon>Actinomycetes</taxon>
        <taxon>Kitasatosporales</taxon>
        <taxon>Streptomycetaceae</taxon>
        <taxon>Streptomyces</taxon>
    </lineage>
</organism>
<keyword evidence="1" id="KW-1133">Transmembrane helix</keyword>
<feature type="transmembrane region" description="Helical" evidence="1">
    <location>
        <begin position="82"/>
        <end position="99"/>
    </location>
</feature>
<sequence length="282" mass="29074">MQVDLFLAYGTGAMFTASAARQTHAGRRAPASRRFRLLSAPLFPCVLFHALLLAPACVWLLARFPAWETMQVMQSAPVWARALFGAATVAFGIAGCIAGRRLSAKGNLPAAYANLTAPWTLTFVVLTYGWDGQGYCRFLSPTTFDPASCASRPLRMMAGEWARSDIAIALAAVVVVGVSAAVAVMTCLHATGARQEGLAATRSVPAFLGFVVGGVLLPSVVVAVLAAATAWTAGPAAGAGVLASLLLLCSTIGCAHWRTPLSAVLMQGAAPASRAGVLTDAG</sequence>
<feature type="transmembrane region" description="Helical" evidence="1">
    <location>
        <begin position="204"/>
        <end position="231"/>
    </location>
</feature>
<gene>
    <name evidence="2" type="ORF">Sviol_60670</name>
</gene>
<name>A0ABQ3QWR2_9ACTN</name>
<keyword evidence="3" id="KW-1185">Reference proteome</keyword>
<reference evidence="2" key="1">
    <citation type="submission" date="2024-05" db="EMBL/GenBank/DDBJ databases">
        <title>Whole genome shotgun sequence of Streptomyces violascens NBRC 12920.</title>
        <authorList>
            <person name="Komaki H."/>
            <person name="Tamura T."/>
        </authorList>
    </citation>
    <scope>NUCLEOTIDE SEQUENCE</scope>
    <source>
        <strain evidence="2">NBRC 12920</strain>
    </source>
</reference>
<evidence type="ECO:0000313" key="2">
    <source>
        <dbReference type="EMBL" id="GHI41659.1"/>
    </source>
</evidence>
<comment type="caution">
    <text evidence="2">The sequence shown here is derived from an EMBL/GenBank/DDBJ whole genome shotgun (WGS) entry which is preliminary data.</text>
</comment>
<dbReference type="EMBL" id="BNDY01000017">
    <property type="protein sequence ID" value="GHI41659.1"/>
    <property type="molecule type" value="Genomic_DNA"/>
</dbReference>